<name>A0AA39ESR8_9HYME</name>
<dbReference type="EMBL" id="JAQQBS010001428">
    <property type="protein sequence ID" value="KAK0157232.1"/>
    <property type="molecule type" value="Genomic_DNA"/>
</dbReference>
<reference evidence="2" key="1">
    <citation type="journal article" date="2023" name="bioRxiv">
        <title>Scaffold-level genome assemblies of two parasitoid biocontrol wasps reveal the parthenogenesis mechanism and an associated novel virus.</title>
        <authorList>
            <person name="Inwood S."/>
            <person name="Skelly J."/>
            <person name="Guhlin J."/>
            <person name="Harrop T."/>
            <person name="Goldson S."/>
            <person name="Dearden P."/>
        </authorList>
    </citation>
    <scope>NUCLEOTIDE SEQUENCE</scope>
    <source>
        <strain evidence="2">Irish</strain>
        <tissue evidence="2">Whole body</tissue>
    </source>
</reference>
<evidence type="ECO:0000256" key="1">
    <source>
        <dbReference type="SAM" id="MobiDB-lite"/>
    </source>
</evidence>
<protein>
    <submittedName>
        <fullName evidence="2">Uncharacterized protein</fullName>
    </submittedName>
</protein>
<reference evidence="2" key="2">
    <citation type="submission" date="2023-03" db="EMBL/GenBank/DDBJ databases">
        <authorList>
            <person name="Inwood S.N."/>
            <person name="Skelly J.G."/>
            <person name="Guhlin J."/>
            <person name="Harrop T.W.R."/>
            <person name="Goldson S.G."/>
            <person name="Dearden P.K."/>
        </authorList>
    </citation>
    <scope>NUCLEOTIDE SEQUENCE</scope>
    <source>
        <strain evidence="2">Irish</strain>
        <tissue evidence="2">Whole body</tissue>
    </source>
</reference>
<evidence type="ECO:0000313" key="2">
    <source>
        <dbReference type="EMBL" id="KAK0157232.1"/>
    </source>
</evidence>
<evidence type="ECO:0000313" key="3">
    <source>
        <dbReference type="Proteomes" id="UP001168990"/>
    </source>
</evidence>
<keyword evidence="3" id="KW-1185">Reference proteome</keyword>
<dbReference type="AlphaFoldDB" id="A0AA39ESR8"/>
<proteinExistence type="predicted"/>
<dbReference type="Proteomes" id="UP001168990">
    <property type="component" value="Unassembled WGS sequence"/>
</dbReference>
<gene>
    <name evidence="2" type="ORF">PV328_011711</name>
</gene>
<comment type="caution">
    <text evidence="2">The sequence shown here is derived from an EMBL/GenBank/DDBJ whole genome shotgun (WGS) entry which is preliminary data.</text>
</comment>
<dbReference type="PANTHER" id="PTHR33327">
    <property type="entry name" value="ENDONUCLEASE"/>
    <property type="match status" value="1"/>
</dbReference>
<organism evidence="2 3">
    <name type="scientific">Microctonus aethiopoides</name>
    <dbReference type="NCBI Taxonomy" id="144406"/>
    <lineage>
        <taxon>Eukaryota</taxon>
        <taxon>Metazoa</taxon>
        <taxon>Ecdysozoa</taxon>
        <taxon>Arthropoda</taxon>
        <taxon>Hexapoda</taxon>
        <taxon>Insecta</taxon>
        <taxon>Pterygota</taxon>
        <taxon>Neoptera</taxon>
        <taxon>Endopterygota</taxon>
        <taxon>Hymenoptera</taxon>
        <taxon>Apocrita</taxon>
        <taxon>Ichneumonoidea</taxon>
        <taxon>Braconidae</taxon>
        <taxon>Euphorinae</taxon>
        <taxon>Microctonus</taxon>
    </lineage>
</organism>
<feature type="region of interest" description="Disordered" evidence="1">
    <location>
        <begin position="1"/>
        <end position="47"/>
    </location>
</feature>
<dbReference type="PANTHER" id="PTHR33327:SF3">
    <property type="entry name" value="RNA-DIRECTED DNA POLYMERASE"/>
    <property type="match status" value="1"/>
</dbReference>
<sequence length="158" mass="17753">MTHHAAVITRGQERNPSPKRQDQPDAAEARAANLPGAAAIPPPEEAPPVALVDTFQTASLPPLWTDRPQACLLNHYADSQERRFRKFYWGLELGQRRPSVLLAEMRRLAGDRIDQAGIKTLWLDRLPRDIHAMLIADEDVPLDSEISRSYCRSPVQLS</sequence>
<accession>A0AA39ESR8</accession>